<dbReference type="CDD" id="cd06464">
    <property type="entry name" value="ACD_sHsps-like"/>
    <property type="match status" value="1"/>
</dbReference>
<proteinExistence type="predicted"/>
<dbReference type="SUPFAM" id="SSF49764">
    <property type="entry name" value="HSP20-like chaperones"/>
    <property type="match status" value="1"/>
</dbReference>
<dbReference type="HOGENOM" id="CLU_1511492_0_0_1"/>
<dbReference type="EMBL" id="KN824281">
    <property type="protein sequence ID" value="KIM31773.1"/>
    <property type="molecule type" value="Genomic_DNA"/>
</dbReference>
<dbReference type="Gene3D" id="2.60.40.790">
    <property type="match status" value="1"/>
</dbReference>
<gene>
    <name evidence="2" type="ORF">M408DRAFT_327210</name>
</gene>
<dbReference type="InterPro" id="IPR008978">
    <property type="entry name" value="HSP20-like_chaperone"/>
</dbReference>
<reference evidence="3" key="2">
    <citation type="submission" date="2015-01" db="EMBL/GenBank/DDBJ databases">
        <title>Evolutionary Origins and Diversification of the Mycorrhizal Mutualists.</title>
        <authorList>
            <consortium name="DOE Joint Genome Institute"/>
            <consortium name="Mycorrhizal Genomics Consortium"/>
            <person name="Kohler A."/>
            <person name="Kuo A."/>
            <person name="Nagy L.G."/>
            <person name="Floudas D."/>
            <person name="Copeland A."/>
            <person name="Barry K.W."/>
            <person name="Cichocki N."/>
            <person name="Veneault-Fourrey C."/>
            <person name="LaButti K."/>
            <person name="Lindquist E.A."/>
            <person name="Lipzen A."/>
            <person name="Lundell T."/>
            <person name="Morin E."/>
            <person name="Murat C."/>
            <person name="Riley R."/>
            <person name="Ohm R."/>
            <person name="Sun H."/>
            <person name="Tunlid A."/>
            <person name="Henrissat B."/>
            <person name="Grigoriev I.V."/>
            <person name="Hibbett D.S."/>
            <person name="Martin F."/>
        </authorList>
    </citation>
    <scope>NUCLEOTIDE SEQUENCE [LARGE SCALE GENOMIC DNA]</scope>
    <source>
        <strain evidence="3">MAFF 305830</strain>
    </source>
</reference>
<evidence type="ECO:0000256" key="1">
    <source>
        <dbReference type="SAM" id="MobiDB-lite"/>
    </source>
</evidence>
<feature type="region of interest" description="Disordered" evidence="1">
    <location>
        <begin position="55"/>
        <end position="96"/>
    </location>
</feature>
<evidence type="ECO:0000313" key="3">
    <source>
        <dbReference type="Proteomes" id="UP000054097"/>
    </source>
</evidence>
<dbReference type="OrthoDB" id="1431247at2759"/>
<protein>
    <recommendedName>
        <fullName evidence="4">SHSP domain-containing protein</fullName>
    </recommendedName>
</protein>
<keyword evidence="3" id="KW-1185">Reference proteome</keyword>
<organism evidence="2 3">
    <name type="scientific">Serendipita vermifera MAFF 305830</name>
    <dbReference type="NCBI Taxonomy" id="933852"/>
    <lineage>
        <taxon>Eukaryota</taxon>
        <taxon>Fungi</taxon>
        <taxon>Dikarya</taxon>
        <taxon>Basidiomycota</taxon>
        <taxon>Agaricomycotina</taxon>
        <taxon>Agaricomycetes</taxon>
        <taxon>Sebacinales</taxon>
        <taxon>Serendipitaceae</taxon>
        <taxon>Serendipita</taxon>
    </lineage>
</organism>
<sequence>MANPIQRPAFHRGQTMPAYLPTQRHLQSALDGAVASLSFTQGSLEAVRRVVDDATNGSPPLSTAPLSSSQVSLPAVTCTNTPRDARSPPNSQLKMNLDPQPSQYVLSTPLGPGFSSECITIAAKRGSVLVIIADRWDSETDSHFEWKIAFDRDADMTKIQAIFHQGLLKVTVPRIRQY</sequence>
<evidence type="ECO:0008006" key="4">
    <source>
        <dbReference type="Google" id="ProtNLM"/>
    </source>
</evidence>
<dbReference type="STRING" id="933852.A0A0C2X0F1"/>
<dbReference type="Proteomes" id="UP000054097">
    <property type="component" value="Unassembled WGS sequence"/>
</dbReference>
<feature type="compositionally biased region" description="Low complexity" evidence="1">
    <location>
        <begin position="58"/>
        <end position="69"/>
    </location>
</feature>
<dbReference type="AlphaFoldDB" id="A0A0C2X0F1"/>
<feature type="compositionally biased region" description="Polar residues" evidence="1">
    <location>
        <begin position="77"/>
        <end position="96"/>
    </location>
</feature>
<reference evidence="2 3" key="1">
    <citation type="submission" date="2014-04" db="EMBL/GenBank/DDBJ databases">
        <authorList>
            <consortium name="DOE Joint Genome Institute"/>
            <person name="Kuo A."/>
            <person name="Zuccaro A."/>
            <person name="Kohler A."/>
            <person name="Nagy L.G."/>
            <person name="Floudas D."/>
            <person name="Copeland A."/>
            <person name="Barry K.W."/>
            <person name="Cichocki N."/>
            <person name="Veneault-Fourrey C."/>
            <person name="LaButti K."/>
            <person name="Lindquist E.A."/>
            <person name="Lipzen A."/>
            <person name="Lundell T."/>
            <person name="Morin E."/>
            <person name="Murat C."/>
            <person name="Sun H."/>
            <person name="Tunlid A."/>
            <person name="Henrissat B."/>
            <person name="Grigoriev I.V."/>
            <person name="Hibbett D.S."/>
            <person name="Martin F."/>
            <person name="Nordberg H.P."/>
            <person name="Cantor M.N."/>
            <person name="Hua S.X."/>
        </authorList>
    </citation>
    <scope>NUCLEOTIDE SEQUENCE [LARGE SCALE GENOMIC DNA]</scope>
    <source>
        <strain evidence="2 3">MAFF 305830</strain>
    </source>
</reference>
<name>A0A0C2X0F1_SERVB</name>
<evidence type="ECO:0000313" key="2">
    <source>
        <dbReference type="EMBL" id="KIM31773.1"/>
    </source>
</evidence>
<accession>A0A0C2X0F1</accession>